<dbReference type="InterPro" id="IPR023238">
    <property type="entry name" value="FAM175"/>
</dbReference>
<gene>
    <name evidence="1" type="primary">Vigan.04G437100</name>
    <name evidence="1" type="ORF">VIGAN_04437100</name>
</gene>
<reference evidence="1 2" key="1">
    <citation type="journal article" date="2015" name="Sci. Rep.">
        <title>The power of single molecule real-time sequencing technology in the de novo assembly of a eukaryotic genome.</title>
        <authorList>
            <person name="Sakai H."/>
            <person name="Naito K."/>
            <person name="Ogiso-Tanaka E."/>
            <person name="Takahashi Y."/>
            <person name="Iseki K."/>
            <person name="Muto C."/>
            <person name="Satou K."/>
            <person name="Teruya K."/>
            <person name="Shiroma A."/>
            <person name="Shimoji M."/>
            <person name="Hirano T."/>
            <person name="Itoh T."/>
            <person name="Kaga A."/>
            <person name="Tomooka N."/>
        </authorList>
    </citation>
    <scope>NUCLEOTIDE SEQUENCE [LARGE SCALE GENOMIC DNA]</scope>
    <source>
        <strain evidence="2">cv. Shumari</strain>
    </source>
</reference>
<dbReference type="AlphaFoldDB" id="A0A0S3S1L5"/>
<organism evidence="1 2">
    <name type="scientific">Vigna angularis var. angularis</name>
    <dbReference type="NCBI Taxonomy" id="157739"/>
    <lineage>
        <taxon>Eukaryota</taxon>
        <taxon>Viridiplantae</taxon>
        <taxon>Streptophyta</taxon>
        <taxon>Embryophyta</taxon>
        <taxon>Tracheophyta</taxon>
        <taxon>Spermatophyta</taxon>
        <taxon>Magnoliopsida</taxon>
        <taxon>eudicotyledons</taxon>
        <taxon>Gunneridae</taxon>
        <taxon>Pentapetalae</taxon>
        <taxon>rosids</taxon>
        <taxon>fabids</taxon>
        <taxon>Fabales</taxon>
        <taxon>Fabaceae</taxon>
        <taxon>Papilionoideae</taxon>
        <taxon>50 kb inversion clade</taxon>
        <taxon>NPAAA clade</taxon>
        <taxon>indigoferoid/millettioid clade</taxon>
        <taxon>Phaseoleae</taxon>
        <taxon>Vigna</taxon>
    </lineage>
</organism>
<dbReference type="OrthoDB" id="6358435at2759"/>
<evidence type="ECO:0000313" key="1">
    <source>
        <dbReference type="EMBL" id="BAT86695.1"/>
    </source>
</evidence>
<proteinExistence type="predicted"/>
<protein>
    <submittedName>
        <fullName evidence="1">Uncharacterized protein</fullName>
    </submittedName>
</protein>
<dbReference type="GO" id="GO:0031593">
    <property type="term" value="F:polyubiquitin modification-dependent protein binding"/>
    <property type="evidence" value="ECO:0007669"/>
    <property type="project" value="TreeGrafter"/>
</dbReference>
<evidence type="ECO:0000313" key="2">
    <source>
        <dbReference type="Proteomes" id="UP000291084"/>
    </source>
</evidence>
<dbReference type="GO" id="GO:0005634">
    <property type="term" value="C:nucleus"/>
    <property type="evidence" value="ECO:0007669"/>
    <property type="project" value="TreeGrafter"/>
</dbReference>
<dbReference type="PANTHER" id="PTHR31728:SF5">
    <property type="entry name" value="OS07G0540200 PROTEIN"/>
    <property type="match status" value="1"/>
</dbReference>
<sequence>MTLKIYPAPPCAQICPPSPPSSFPPFDNAPFSHAHTHKYRAFQFHTEAQWFEPRSLNIVNIDLTFRDHYIAFSSTSSLPALECRLRGSSMDEAGNERLTRMFQAANDQRELDECVEGSALHCVSLQNEDHLQPWAVACFSVAGPSFTVCKLLSLASS</sequence>
<keyword evidence="2" id="KW-1185">Reference proteome</keyword>
<dbReference type="Proteomes" id="UP000291084">
    <property type="component" value="Chromosome 4"/>
</dbReference>
<dbReference type="EMBL" id="AP015037">
    <property type="protein sequence ID" value="BAT86695.1"/>
    <property type="molecule type" value="Genomic_DNA"/>
</dbReference>
<dbReference type="PANTHER" id="PTHR31728">
    <property type="entry name" value="ABRAXAS FAMILY MEMBER"/>
    <property type="match status" value="1"/>
</dbReference>
<name>A0A0S3S1L5_PHAAN</name>
<accession>A0A0S3S1L5</accession>